<evidence type="ECO:0000256" key="1">
    <source>
        <dbReference type="ARBA" id="ARBA00022741"/>
    </source>
</evidence>
<organism evidence="4 5">
    <name type="scientific">Lactuca saligna</name>
    <name type="common">Willowleaf lettuce</name>
    <dbReference type="NCBI Taxonomy" id="75948"/>
    <lineage>
        <taxon>Eukaryota</taxon>
        <taxon>Viridiplantae</taxon>
        <taxon>Streptophyta</taxon>
        <taxon>Embryophyta</taxon>
        <taxon>Tracheophyta</taxon>
        <taxon>Spermatophyta</taxon>
        <taxon>Magnoliopsida</taxon>
        <taxon>eudicotyledons</taxon>
        <taxon>Gunneridae</taxon>
        <taxon>Pentapetalae</taxon>
        <taxon>asterids</taxon>
        <taxon>campanulids</taxon>
        <taxon>Asterales</taxon>
        <taxon>Asteraceae</taxon>
        <taxon>Cichorioideae</taxon>
        <taxon>Cichorieae</taxon>
        <taxon>Lactucinae</taxon>
        <taxon>Lactuca</taxon>
    </lineage>
</organism>
<dbReference type="InterPro" id="IPR027413">
    <property type="entry name" value="GROEL-like_equatorial_sf"/>
</dbReference>
<dbReference type="Gene3D" id="1.10.510.10">
    <property type="entry name" value="Transferase(Phosphotransferase) domain 1"/>
    <property type="match status" value="1"/>
</dbReference>
<dbReference type="InterPro" id="IPR011009">
    <property type="entry name" value="Kinase-like_dom_sf"/>
</dbReference>
<dbReference type="PANTHER" id="PTHR11353">
    <property type="entry name" value="CHAPERONIN"/>
    <property type="match status" value="1"/>
</dbReference>
<evidence type="ECO:0008006" key="6">
    <source>
        <dbReference type="Google" id="ProtNLM"/>
    </source>
</evidence>
<proteinExistence type="predicted"/>
<keyword evidence="3" id="KW-0143">Chaperone</keyword>
<dbReference type="AlphaFoldDB" id="A0AA36ENP7"/>
<dbReference type="Pfam" id="PF00118">
    <property type="entry name" value="Cpn60_TCP1"/>
    <property type="match status" value="1"/>
</dbReference>
<name>A0AA36ENP7_LACSI</name>
<dbReference type="GO" id="GO:0004672">
    <property type="term" value="F:protein kinase activity"/>
    <property type="evidence" value="ECO:0007669"/>
    <property type="project" value="InterPro"/>
</dbReference>
<dbReference type="InterPro" id="IPR002423">
    <property type="entry name" value="Cpn60/GroEL/TCP-1"/>
</dbReference>
<evidence type="ECO:0000313" key="4">
    <source>
        <dbReference type="EMBL" id="CAI9302634.1"/>
    </source>
</evidence>
<dbReference type="GO" id="GO:0005524">
    <property type="term" value="F:ATP binding"/>
    <property type="evidence" value="ECO:0007669"/>
    <property type="project" value="UniProtKB-KW"/>
</dbReference>
<accession>A0AA36ENP7</accession>
<keyword evidence="5" id="KW-1185">Reference proteome</keyword>
<dbReference type="Proteomes" id="UP001177003">
    <property type="component" value="Chromosome 9"/>
</dbReference>
<keyword evidence="1" id="KW-0547">Nucleotide-binding</keyword>
<dbReference type="EMBL" id="OX465085">
    <property type="protein sequence ID" value="CAI9302634.1"/>
    <property type="molecule type" value="Genomic_DNA"/>
</dbReference>
<dbReference type="Gene3D" id="1.10.560.10">
    <property type="entry name" value="GroEL-like equatorial domain"/>
    <property type="match status" value="1"/>
</dbReference>
<dbReference type="SUPFAM" id="SSF56112">
    <property type="entry name" value="Protein kinase-like (PK-like)"/>
    <property type="match status" value="1"/>
</dbReference>
<dbReference type="InterPro" id="IPR017998">
    <property type="entry name" value="Chaperone_TCP-1"/>
</dbReference>
<dbReference type="SUPFAM" id="SSF48592">
    <property type="entry name" value="GroEL equatorial domain-like"/>
    <property type="match status" value="1"/>
</dbReference>
<keyword evidence="2" id="KW-0067">ATP-binding</keyword>
<evidence type="ECO:0000256" key="3">
    <source>
        <dbReference type="ARBA" id="ARBA00023186"/>
    </source>
</evidence>
<dbReference type="GO" id="GO:0140662">
    <property type="term" value="F:ATP-dependent protein folding chaperone"/>
    <property type="evidence" value="ECO:0007669"/>
    <property type="project" value="InterPro"/>
</dbReference>
<reference evidence="4" key="1">
    <citation type="submission" date="2023-04" db="EMBL/GenBank/DDBJ databases">
        <authorList>
            <person name="Vijverberg K."/>
            <person name="Xiong W."/>
            <person name="Schranz E."/>
        </authorList>
    </citation>
    <scope>NUCLEOTIDE SEQUENCE</scope>
</reference>
<evidence type="ECO:0000256" key="2">
    <source>
        <dbReference type="ARBA" id="ARBA00022840"/>
    </source>
</evidence>
<protein>
    <recommendedName>
        <fullName evidence="6">Protein kinase domain-containing protein</fullName>
    </recommendedName>
</protein>
<gene>
    <name evidence="4" type="ORF">LSALG_LOCUS41115</name>
</gene>
<sequence length="214" mass="24105">MLSFISKLPSKIPLVVSIHGELKRVTAEFIVMCNFAVGLSRQFNRSVIPSKPKFTEMPLWSYLAPEYFMYGKVTDKIDVYAFGVVLLKLLSRRKPINSGYPKGQESLVMWALCKDSRIVPRAATTEIELARKLKEFSFSETGLDQYPIGKFAESFQMIPKTLAENAGLNAMEIKSTLYADHANGNIKVGIDLEERAWLMKANSSEVRRGKESLS</sequence>
<evidence type="ECO:0000313" key="5">
    <source>
        <dbReference type="Proteomes" id="UP001177003"/>
    </source>
</evidence>